<comment type="caution">
    <text evidence="1">The sequence shown here is derived from an EMBL/GenBank/DDBJ whole genome shotgun (WGS) entry which is preliminary data.</text>
</comment>
<proteinExistence type="predicted"/>
<organism evidence="1 2">
    <name type="scientific">Variovorax guangxiensis</name>
    <dbReference type="NCBI Taxonomy" id="1775474"/>
    <lineage>
        <taxon>Bacteria</taxon>
        <taxon>Pseudomonadati</taxon>
        <taxon>Pseudomonadota</taxon>
        <taxon>Betaproteobacteria</taxon>
        <taxon>Burkholderiales</taxon>
        <taxon>Comamonadaceae</taxon>
        <taxon>Variovorax</taxon>
    </lineage>
</organism>
<evidence type="ECO:0000313" key="1">
    <source>
        <dbReference type="EMBL" id="MBB4225758.1"/>
    </source>
</evidence>
<gene>
    <name evidence="1" type="ORF">GGD71_006571</name>
</gene>
<dbReference type="EMBL" id="JACIFZ010000014">
    <property type="protein sequence ID" value="MBB4225758.1"/>
    <property type="molecule type" value="Genomic_DNA"/>
</dbReference>
<evidence type="ECO:0000313" key="2">
    <source>
        <dbReference type="Proteomes" id="UP000524450"/>
    </source>
</evidence>
<dbReference type="AlphaFoldDB" id="A0A840GAA1"/>
<accession>A0A840GAA1</accession>
<dbReference type="Proteomes" id="UP000524450">
    <property type="component" value="Unassembled WGS sequence"/>
</dbReference>
<dbReference type="RefSeq" id="WP_184642492.1">
    <property type="nucleotide sequence ID" value="NZ_JACIFZ010000014.1"/>
</dbReference>
<protein>
    <submittedName>
        <fullName evidence="1">Uncharacterized protein</fullName>
    </submittedName>
</protein>
<sequence length="162" mass="17748">MNIENIHQLLGLSNTDAQLADAIQAHGGSVAALSPKTLSAEGSDFVHLKAKGVSLTFVPRAAFELKRGEPRGRGPYIFAGAFFYPAGDDHVDGYAGIAPFGQLAVTTRESALCVYGEPQRSMEDEAVFEWDQWTFDGRQVRTYYRDGALVDHISVSVPMRKR</sequence>
<reference evidence="1 2" key="1">
    <citation type="submission" date="2020-08" db="EMBL/GenBank/DDBJ databases">
        <title>Genomic Encyclopedia of Type Strains, Phase IV (KMG-V): Genome sequencing to study the core and pangenomes of soil and plant-associated prokaryotes.</title>
        <authorList>
            <person name="Whitman W."/>
        </authorList>
    </citation>
    <scope>NUCLEOTIDE SEQUENCE [LARGE SCALE GENOMIC DNA]</scope>
    <source>
        <strain evidence="1 2">34/80</strain>
    </source>
</reference>
<name>A0A840GAA1_9BURK</name>